<gene>
    <name evidence="1" type="ORF">DFR66_1295</name>
    <name evidence="2" type="ORF">IQ02_02883</name>
</gene>
<name>A0A562PGP3_9FLAO</name>
<dbReference type="AlphaFoldDB" id="A0A562PGP3"/>
<evidence type="ECO:0000313" key="4">
    <source>
        <dbReference type="Proteomes" id="UP000321392"/>
    </source>
</evidence>
<reference evidence="1 3" key="2">
    <citation type="submission" date="2018-07" db="EMBL/GenBank/DDBJ databases">
        <title>Genomic Encyclopedia of Type Strains, Phase IV (KMG-IV): sequencing the most valuable type-strain genomes for metagenomic binning, comparative biology and taxonomic classification.</title>
        <authorList>
            <person name="Goeker M."/>
        </authorList>
    </citation>
    <scope>NUCLEOTIDE SEQUENCE [LARGE SCALE GENOMIC DNA]</scope>
    <source>
        <strain evidence="1 3">DSM 19728</strain>
    </source>
</reference>
<protein>
    <submittedName>
        <fullName evidence="2">Uncharacterized protein</fullName>
    </submittedName>
</protein>
<sequence length="100" mass="11579">MPTLRSHTHLQAAQADTQTKACKRVCLPNITNDRQIDDRKEQRRHNTGLAKVAVQCSADTFVVNQSLVLRINICGENRHLRQARNRQAVKKPRFHFFFTL</sequence>
<dbReference type="EMBL" id="VLKX01000033">
    <property type="protein sequence ID" value="TWI43589.1"/>
    <property type="molecule type" value="Genomic_DNA"/>
</dbReference>
<dbReference type="Proteomes" id="UP000254518">
    <property type="component" value="Unassembled WGS sequence"/>
</dbReference>
<dbReference type="EMBL" id="QQBA01000029">
    <property type="protein sequence ID" value="RDI49451.1"/>
    <property type="molecule type" value="Genomic_DNA"/>
</dbReference>
<keyword evidence="3" id="KW-1185">Reference proteome</keyword>
<accession>A0A562PGP3</accession>
<organism evidence="2 4">
    <name type="scientific">Flavobacterium glaciei</name>
    <dbReference type="NCBI Taxonomy" id="386300"/>
    <lineage>
        <taxon>Bacteria</taxon>
        <taxon>Pseudomonadati</taxon>
        <taxon>Bacteroidota</taxon>
        <taxon>Flavobacteriia</taxon>
        <taxon>Flavobacteriales</taxon>
        <taxon>Flavobacteriaceae</taxon>
        <taxon>Flavobacterium</taxon>
    </lineage>
</organism>
<proteinExistence type="predicted"/>
<reference evidence="2 4" key="1">
    <citation type="journal article" date="2015" name="Stand. Genomic Sci.">
        <title>Genomic Encyclopedia of Bacterial and Archaeal Type Strains, Phase III: the genomes of soil and plant-associated and newly described type strains.</title>
        <authorList>
            <person name="Whitman W.B."/>
            <person name="Woyke T."/>
            <person name="Klenk H.P."/>
            <person name="Zhou Y."/>
            <person name="Lilburn T.G."/>
            <person name="Beck B.J."/>
            <person name="De Vos P."/>
            <person name="Vandamme P."/>
            <person name="Eisen J.A."/>
            <person name="Garrity G."/>
            <person name="Hugenholtz P."/>
            <person name="Kyrpides N.C."/>
        </authorList>
    </citation>
    <scope>NUCLEOTIDE SEQUENCE [LARGE SCALE GENOMIC DNA]</scope>
    <source>
        <strain evidence="2 4">CGMCC 1.5380</strain>
    </source>
</reference>
<dbReference type="Proteomes" id="UP000321392">
    <property type="component" value="Unassembled WGS sequence"/>
</dbReference>
<evidence type="ECO:0000313" key="3">
    <source>
        <dbReference type="Proteomes" id="UP000254518"/>
    </source>
</evidence>
<evidence type="ECO:0000313" key="2">
    <source>
        <dbReference type="EMBL" id="TWI43589.1"/>
    </source>
</evidence>
<evidence type="ECO:0000313" key="1">
    <source>
        <dbReference type="EMBL" id="RDI49451.1"/>
    </source>
</evidence>
<comment type="caution">
    <text evidence="2">The sequence shown here is derived from an EMBL/GenBank/DDBJ whole genome shotgun (WGS) entry which is preliminary data.</text>
</comment>
<reference evidence="2" key="3">
    <citation type="submission" date="2019-07" db="EMBL/GenBank/DDBJ databases">
        <authorList>
            <person name="Whitman W."/>
            <person name="Huntemann M."/>
            <person name="Clum A."/>
            <person name="Pillay M."/>
            <person name="Palaniappan K."/>
            <person name="Varghese N."/>
            <person name="Mikhailova N."/>
            <person name="Stamatis D."/>
            <person name="Reddy T."/>
            <person name="Daum C."/>
            <person name="Shapiro N."/>
            <person name="Ivanova N."/>
            <person name="Kyrpides N."/>
            <person name="Woyke T."/>
        </authorList>
    </citation>
    <scope>NUCLEOTIDE SEQUENCE</scope>
    <source>
        <strain evidence="2">CGMCC 1.5380</strain>
    </source>
</reference>